<dbReference type="Pfam" id="PF00528">
    <property type="entry name" value="BPD_transp_1"/>
    <property type="match status" value="1"/>
</dbReference>
<gene>
    <name evidence="10" type="ORF">S03H2_25784</name>
</gene>
<dbReference type="GO" id="GO:0031460">
    <property type="term" value="P:glycine betaine transport"/>
    <property type="evidence" value="ECO:0007669"/>
    <property type="project" value="TreeGrafter"/>
</dbReference>
<proteinExistence type="predicted"/>
<organism evidence="10">
    <name type="scientific">marine sediment metagenome</name>
    <dbReference type="NCBI Taxonomy" id="412755"/>
    <lineage>
        <taxon>unclassified sequences</taxon>
        <taxon>metagenomes</taxon>
        <taxon>ecological metagenomes</taxon>
    </lineage>
</organism>
<dbReference type="CDD" id="cd06261">
    <property type="entry name" value="TM_PBP2"/>
    <property type="match status" value="1"/>
</dbReference>
<keyword evidence="4" id="KW-1003">Cell membrane</keyword>
<evidence type="ECO:0000256" key="1">
    <source>
        <dbReference type="ARBA" id="ARBA00004141"/>
    </source>
</evidence>
<comment type="caution">
    <text evidence="10">The sequence shown here is derived from an EMBL/GenBank/DDBJ whole genome shotgun (WGS) entry which is preliminary data.</text>
</comment>
<evidence type="ECO:0000259" key="9">
    <source>
        <dbReference type="PROSITE" id="PS50928"/>
    </source>
</evidence>
<dbReference type="AlphaFoldDB" id="X1G2K2"/>
<evidence type="ECO:0000256" key="4">
    <source>
        <dbReference type="ARBA" id="ARBA00022475"/>
    </source>
</evidence>
<dbReference type="PANTHER" id="PTHR47737:SF1">
    <property type="entry name" value="GLYCINE BETAINE_PROLINE BETAINE TRANSPORT SYSTEM PERMEASE PROTEIN PROW"/>
    <property type="match status" value="1"/>
</dbReference>
<evidence type="ECO:0000256" key="8">
    <source>
        <dbReference type="SAM" id="Phobius"/>
    </source>
</evidence>
<evidence type="ECO:0000256" key="5">
    <source>
        <dbReference type="ARBA" id="ARBA00022692"/>
    </source>
</evidence>
<dbReference type="GO" id="GO:0015226">
    <property type="term" value="F:carnitine transmembrane transporter activity"/>
    <property type="evidence" value="ECO:0007669"/>
    <property type="project" value="TreeGrafter"/>
</dbReference>
<dbReference type="Gene3D" id="1.10.3720.10">
    <property type="entry name" value="MetI-like"/>
    <property type="match status" value="1"/>
</dbReference>
<dbReference type="SUPFAM" id="SSF161098">
    <property type="entry name" value="MetI-like"/>
    <property type="match status" value="1"/>
</dbReference>
<sequence length="107" mass="11365">GVPKELVEVGEAFGATRRQTLSKIQLPSALPGIVVGINQCVMMALSMTVLAGLIGAGGLGGAIVWGMTRVYIGSAFEAGLAVVFIAIMLDRFFEGSMNRLKRRLRIK</sequence>
<keyword evidence="5 8" id="KW-0812">Transmembrane</keyword>
<dbReference type="GO" id="GO:0015871">
    <property type="term" value="P:choline transport"/>
    <property type="evidence" value="ECO:0007669"/>
    <property type="project" value="TreeGrafter"/>
</dbReference>
<feature type="transmembrane region" description="Helical" evidence="8">
    <location>
        <begin position="40"/>
        <end position="65"/>
    </location>
</feature>
<dbReference type="GO" id="GO:0043190">
    <property type="term" value="C:ATP-binding cassette (ABC) transporter complex"/>
    <property type="evidence" value="ECO:0007669"/>
    <property type="project" value="TreeGrafter"/>
</dbReference>
<name>X1G2K2_9ZZZZ</name>
<dbReference type="EMBL" id="BARU01014702">
    <property type="protein sequence ID" value="GAH35824.1"/>
    <property type="molecule type" value="Genomic_DNA"/>
</dbReference>
<accession>X1G2K2</accession>
<keyword evidence="3" id="KW-0813">Transport</keyword>
<comment type="subcellular location">
    <subcellularLocation>
        <location evidence="2">Cell membrane</location>
    </subcellularLocation>
    <subcellularLocation>
        <location evidence="1">Membrane</location>
        <topology evidence="1">Multi-pass membrane protein</topology>
    </subcellularLocation>
</comment>
<keyword evidence="7 8" id="KW-0472">Membrane</keyword>
<dbReference type="PANTHER" id="PTHR47737">
    <property type="entry name" value="GLYCINE BETAINE/PROLINE BETAINE TRANSPORT SYSTEM PERMEASE PROTEIN PROW"/>
    <property type="match status" value="1"/>
</dbReference>
<reference evidence="10" key="1">
    <citation type="journal article" date="2014" name="Front. Microbiol.">
        <title>High frequency of phylogenetically diverse reductive dehalogenase-homologous genes in deep subseafloor sedimentary metagenomes.</title>
        <authorList>
            <person name="Kawai M."/>
            <person name="Futagami T."/>
            <person name="Toyoda A."/>
            <person name="Takaki Y."/>
            <person name="Nishi S."/>
            <person name="Hori S."/>
            <person name="Arai W."/>
            <person name="Tsubouchi T."/>
            <person name="Morono Y."/>
            <person name="Uchiyama I."/>
            <person name="Ito T."/>
            <person name="Fujiyama A."/>
            <person name="Inagaki F."/>
            <person name="Takami H."/>
        </authorList>
    </citation>
    <scope>NUCLEOTIDE SEQUENCE</scope>
    <source>
        <strain evidence="10">Expedition CK06-06</strain>
    </source>
</reference>
<feature type="non-terminal residue" evidence="10">
    <location>
        <position position="1"/>
    </location>
</feature>
<evidence type="ECO:0000256" key="6">
    <source>
        <dbReference type="ARBA" id="ARBA00022989"/>
    </source>
</evidence>
<dbReference type="InterPro" id="IPR000515">
    <property type="entry name" value="MetI-like"/>
</dbReference>
<keyword evidence="6 8" id="KW-1133">Transmembrane helix</keyword>
<evidence type="ECO:0000313" key="10">
    <source>
        <dbReference type="EMBL" id="GAH35824.1"/>
    </source>
</evidence>
<evidence type="ECO:0000256" key="7">
    <source>
        <dbReference type="ARBA" id="ARBA00023136"/>
    </source>
</evidence>
<feature type="domain" description="ABC transmembrane type-1" evidence="9">
    <location>
        <begin position="1"/>
        <end position="93"/>
    </location>
</feature>
<protein>
    <recommendedName>
        <fullName evidence="9">ABC transmembrane type-1 domain-containing protein</fullName>
    </recommendedName>
</protein>
<evidence type="ECO:0000256" key="3">
    <source>
        <dbReference type="ARBA" id="ARBA00022448"/>
    </source>
</evidence>
<dbReference type="InterPro" id="IPR035906">
    <property type="entry name" value="MetI-like_sf"/>
</dbReference>
<dbReference type="GO" id="GO:0005275">
    <property type="term" value="F:amine transmembrane transporter activity"/>
    <property type="evidence" value="ECO:0007669"/>
    <property type="project" value="TreeGrafter"/>
</dbReference>
<feature type="transmembrane region" description="Helical" evidence="8">
    <location>
        <begin position="71"/>
        <end position="93"/>
    </location>
</feature>
<dbReference type="PROSITE" id="PS50928">
    <property type="entry name" value="ABC_TM1"/>
    <property type="match status" value="1"/>
</dbReference>
<evidence type="ECO:0000256" key="2">
    <source>
        <dbReference type="ARBA" id="ARBA00004236"/>
    </source>
</evidence>